<protein>
    <submittedName>
        <fullName evidence="2">Uncharacterized protein</fullName>
    </submittedName>
</protein>
<name>S8E7G8_9LAMI</name>
<comment type="caution">
    <text evidence="2">The sequence shown here is derived from an EMBL/GenBank/DDBJ whole genome shotgun (WGS) entry which is preliminary data.</text>
</comment>
<organism evidence="2 3">
    <name type="scientific">Genlisea aurea</name>
    <dbReference type="NCBI Taxonomy" id="192259"/>
    <lineage>
        <taxon>Eukaryota</taxon>
        <taxon>Viridiplantae</taxon>
        <taxon>Streptophyta</taxon>
        <taxon>Embryophyta</taxon>
        <taxon>Tracheophyta</taxon>
        <taxon>Spermatophyta</taxon>
        <taxon>Magnoliopsida</taxon>
        <taxon>eudicotyledons</taxon>
        <taxon>Gunneridae</taxon>
        <taxon>Pentapetalae</taxon>
        <taxon>asterids</taxon>
        <taxon>lamiids</taxon>
        <taxon>Lamiales</taxon>
        <taxon>Lentibulariaceae</taxon>
        <taxon>Genlisea</taxon>
    </lineage>
</organism>
<dbReference type="EMBL" id="AUSU01001103">
    <property type="protein sequence ID" value="EPS71813.1"/>
    <property type="molecule type" value="Genomic_DNA"/>
</dbReference>
<evidence type="ECO:0000313" key="2">
    <source>
        <dbReference type="EMBL" id="EPS71813.1"/>
    </source>
</evidence>
<keyword evidence="3" id="KW-1185">Reference proteome</keyword>
<accession>S8E7G8</accession>
<reference evidence="2 3" key="1">
    <citation type="journal article" date="2013" name="BMC Genomics">
        <title>The miniature genome of a carnivorous plant Genlisea aurea contains a low number of genes and short non-coding sequences.</title>
        <authorList>
            <person name="Leushkin E.V."/>
            <person name="Sutormin R.A."/>
            <person name="Nabieva E.R."/>
            <person name="Penin A.A."/>
            <person name="Kondrashov A.S."/>
            <person name="Logacheva M.D."/>
        </authorList>
    </citation>
    <scope>NUCLEOTIDE SEQUENCE [LARGE SCALE GENOMIC DNA]</scope>
</reference>
<feature type="compositionally biased region" description="Basic and acidic residues" evidence="1">
    <location>
        <begin position="57"/>
        <end position="68"/>
    </location>
</feature>
<gene>
    <name evidence="2" type="ORF">M569_02953</name>
</gene>
<evidence type="ECO:0000313" key="3">
    <source>
        <dbReference type="Proteomes" id="UP000015453"/>
    </source>
</evidence>
<dbReference type="AlphaFoldDB" id="S8E7G8"/>
<dbReference type="Proteomes" id="UP000015453">
    <property type="component" value="Unassembled WGS sequence"/>
</dbReference>
<sequence length="105" mass="11360">MERGWGRVVSAFFVTQNMFPAESSAADEGSDHAAPASRVLDFFADLKKPAVTEEKLLSPQDSDYRHGGVDTGLQLVTTNSRSEQSTVDDGVSSDPHGLRAKSEVY</sequence>
<feature type="compositionally biased region" description="Basic and acidic residues" evidence="1">
    <location>
        <begin position="96"/>
        <end position="105"/>
    </location>
</feature>
<evidence type="ECO:0000256" key="1">
    <source>
        <dbReference type="SAM" id="MobiDB-lite"/>
    </source>
</evidence>
<feature type="compositionally biased region" description="Polar residues" evidence="1">
    <location>
        <begin position="74"/>
        <end position="87"/>
    </location>
</feature>
<feature type="region of interest" description="Disordered" evidence="1">
    <location>
        <begin position="57"/>
        <end position="105"/>
    </location>
</feature>
<proteinExistence type="predicted"/>